<dbReference type="InterPro" id="IPR036388">
    <property type="entry name" value="WH-like_DNA-bd_sf"/>
</dbReference>
<dbReference type="EMBL" id="PJZH01000024">
    <property type="protein sequence ID" value="PLR31349.1"/>
    <property type="molecule type" value="Genomic_DNA"/>
</dbReference>
<evidence type="ECO:0000313" key="8">
    <source>
        <dbReference type="EMBL" id="PLR31349.1"/>
    </source>
</evidence>
<dbReference type="GO" id="GO:0003677">
    <property type="term" value="F:DNA binding"/>
    <property type="evidence" value="ECO:0007669"/>
    <property type="project" value="UniProtKB-KW"/>
</dbReference>
<dbReference type="AlphaFoldDB" id="A0A2N5DW32"/>
<keyword evidence="3" id="KW-0010">Activator</keyword>
<dbReference type="SUPFAM" id="SSF52172">
    <property type="entry name" value="CheY-like"/>
    <property type="match status" value="1"/>
</dbReference>
<dbReference type="InterPro" id="IPR001789">
    <property type="entry name" value="Sig_transdc_resp-reg_receiver"/>
</dbReference>
<sequence length="206" mass="22781">MDQIVYVVDDDASVRRSLVSLLESEAYQVVDFASAREFLAHPLSPQPSCLILDMNMPVADGFEVAETLHNNGYTLPIIFLTGFGTIPMSVKAMKAGAHEFLTKPVMADQLLHAVAEGLQLAEKNLTQAQEQQALRQRHQSLTPRECEVLELAIGGLLNKQIANALGVSEITAKVHKRRVMEKMQARSLADLVRAAERLHILKSQSR</sequence>
<dbReference type="PROSITE" id="PS50043">
    <property type="entry name" value="HTH_LUXR_2"/>
    <property type="match status" value="1"/>
</dbReference>
<keyword evidence="1" id="KW-0805">Transcription regulation</keyword>
<evidence type="ECO:0000256" key="2">
    <source>
        <dbReference type="ARBA" id="ARBA00023125"/>
    </source>
</evidence>
<keyword evidence="9" id="KW-1185">Reference proteome</keyword>
<dbReference type="InterPro" id="IPR000792">
    <property type="entry name" value="Tscrpt_reg_LuxR_C"/>
</dbReference>
<dbReference type="SUPFAM" id="SSF46894">
    <property type="entry name" value="C-terminal effector domain of the bipartite response regulators"/>
    <property type="match status" value="1"/>
</dbReference>
<dbReference type="PRINTS" id="PR00038">
    <property type="entry name" value="HTHLUXR"/>
</dbReference>
<reference evidence="8 9" key="1">
    <citation type="submission" date="2017-12" db="EMBL/GenBank/DDBJ databases">
        <title>Characterization of six clinical isolates of Enterochimera gen. nov., a novel genus of the Yersiniaciae family and the three species Enterochimera arupensis sp. nov., Enterochimera coloradensis sp. nov, and Enterochimera californica sp. nov.</title>
        <authorList>
            <person name="Rossi A."/>
            <person name="Fisher M."/>
        </authorList>
    </citation>
    <scope>NUCLEOTIDE SEQUENCE [LARGE SCALE GENOMIC DNA]</scope>
    <source>
        <strain evidence="9">2016-Iso4</strain>
    </source>
</reference>
<dbReference type="SMART" id="SM00448">
    <property type="entry name" value="REC"/>
    <property type="match status" value="1"/>
</dbReference>
<name>A0A2N5DW32_9GAMM</name>
<keyword evidence="4" id="KW-0804">Transcription</keyword>
<dbReference type="PANTHER" id="PTHR44688">
    <property type="entry name" value="DNA-BINDING TRANSCRIPTIONAL ACTIVATOR DEVR_DOSR"/>
    <property type="match status" value="1"/>
</dbReference>
<feature type="domain" description="Response regulatory" evidence="7">
    <location>
        <begin position="4"/>
        <end position="118"/>
    </location>
</feature>
<accession>A0A2N5DW32</accession>
<keyword evidence="2 8" id="KW-0238">DNA-binding</keyword>
<evidence type="ECO:0000259" key="6">
    <source>
        <dbReference type="PROSITE" id="PS50043"/>
    </source>
</evidence>
<evidence type="ECO:0000256" key="5">
    <source>
        <dbReference type="PROSITE-ProRule" id="PRU00169"/>
    </source>
</evidence>
<dbReference type="Gene3D" id="1.10.10.10">
    <property type="entry name" value="Winged helix-like DNA-binding domain superfamily/Winged helix DNA-binding domain"/>
    <property type="match status" value="1"/>
</dbReference>
<evidence type="ECO:0000256" key="1">
    <source>
        <dbReference type="ARBA" id="ARBA00023015"/>
    </source>
</evidence>
<proteinExistence type="predicted"/>
<dbReference type="InterPro" id="IPR016032">
    <property type="entry name" value="Sig_transdc_resp-reg_C-effctor"/>
</dbReference>
<evidence type="ECO:0000259" key="7">
    <source>
        <dbReference type="PROSITE" id="PS50110"/>
    </source>
</evidence>
<feature type="modified residue" description="4-aspartylphosphate" evidence="5">
    <location>
        <position position="53"/>
    </location>
</feature>
<evidence type="ECO:0000313" key="9">
    <source>
        <dbReference type="Proteomes" id="UP000234503"/>
    </source>
</evidence>
<organism evidence="8 9">
    <name type="scientific">Chimaeribacter coloradensis</name>
    <dbReference type="NCBI Taxonomy" id="2060068"/>
    <lineage>
        <taxon>Bacteria</taxon>
        <taxon>Pseudomonadati</taxon>
        <taxon>Pseudomonadota</taxon>
        <taxon>Gammaproteobacteria</taxon>
        <taxon>Enterobacterales</taxon>
        <taxon>Yersiniaceae</taxon>
        <taxon>Chimaeribacter</taxon>
    </lineage>
</organism>
<dbReference type="RefSeq" id="WP_101826384.1">
    <property type="nucleotide sequence ID" value="NZ_PJZH01000024.1"/>
</dbReference>
<dbReference type="Gene3D" id="3.40.50.2300">
    <property type="match status" value="1"/>
</dbReference>
<feature type="domain" description="HTH luxR-type" evidence="6">
    <location>
        <begin position="134"/>
        <end position="199"/>
    </location>
</feature>
<comment type="caution">
    <text evidence="8">The sequence shown here is derived from an EMBL/GenBank/DDBJ whole genome shotgun (WGS) entry which is preliminary data.</text>
</comment>
<dbReference type="Proteomes" id="UP000234503">
    <property type="component" value="Unassembled WGS sequence"/>
</dbReference>
<keyword evidence="5" id="KW-0597">Phosphoprotein</keyword>
<dbReference type="SMART" id="SM00421">
    <property type="entry name" value="HTH_LUXR"/>
    <property type="match status" value="1"/>
</dbReference>
<dbReference type="PROSITE" id="PS50110">
    <property type="entry name" value="RESPONSE_REGULATORY"/>
    <property type="match status" value="1"/>
</dbReference>
<dbReference type="GO" id="GO:0000160">
    <property type="term" value="P:phosphorelay signal transduction system"/>
    <property type="evidence" value="ECO:0007669"/>
    <property type="project" value="InterPro"/>
</dbReference>
<dbReference type="PANTHER" id="PTHR44688:SF16">
    <property type="entry name" value="DNA-BINDING TRANSCRIPTIONAL ACTIVATOR DEVR_DOSR"/>
    <property type="match status" value="1"/>
</dbReference>
<protein>
    <submittedName>
        <fullName evidence="8">DNA-binding response regulator</fullName>
    </submittedName>
</protein>
<dbReference type="Pfam" id="PF00072">
    <property type="entry name" value="Response_reg"/>
    <property type="match status" value="1"/>
</dbReference>
<evidence type="ECO:0000256" key="3">
    <source>
        <dbReference type="ARBA" id="ARBA00023159"/>
    </source>
</evidence>
<dbReference type="Pfam" id="PF00196">
    <property type="entry name" value="GerE"/>
    <property type="match status" value="1"/>
</dbReference>
<dbReference type="OrthoDB" id="9802186at2"/>
<dbReference type="CDD" id="cd06170">
    <property type="entry name" value="LuxR_C_like"/>
    <property type="match status" value="1"/>
</dbReference>
<gene>
    <name evidence="8" type="ORF">CYR32_17220</name>
</gene>
<dbReference type="GO" id="GO:0006355">
    <property type="term" value="P:regulation of DNA-templated transcription"/>
    <property type="evidence" value="ECO:0007669"/>
    <property type="project" value="InterPro"/>
</dbReference>
<dbReference type="InterPro" id="IPR011006">
    <property type="entry name" value="CheY-like_superfamily"/>
</dbReference>
<evidence type="ECO:0000256" key="4">
    <source>
        <dbReference type="ARBA" id="ARBA00023163"/>
    </source>
</evidence>